<feature type="region of interest" description="Disordered" evidence="4">
    <location>
        <begin position="1"/>
        <end position="69"/>
    </location>
</feature>
<dbReference type="EMBL" id="CAXAMN010023017">
    <property type="protein sequence ID" value="CAK9074497.1"/>
    <property type="molecule type" value="Genomic_DNA"/>
</dbReference>
<organism evidence="6 7">
    <name type="scientific">Durusdinium trenchii</name>
    <dbReference type="NCBI Taxonomy" id="1381693"/>
    <lineage>
        <taxon>Eukaryota</taxon>
        <taxon>Sar</taxon>
        <taxon>Alveolata</taxon>
        <taxon>Dinophyceae</taxon>
        <taxon>Suessiales</taxon>
        <taxon>Symbiodiniaceae</taxon>
        <taxon>Durusdinium</taxon>
    </lineage>
</organism>
<dbReference type="PANTHER" id="PTHR46332">
    <property type="entry name" value="ASPARTATE BETA-HYDROXYLASE DOMAIN-CONTAINING PROTEIN 2"/>
    <property type="match status" value="1"/>
</dbReference>
<evidence type="ECO:0000313" key="6">
    <source>
        <dbReference type="EMBL" id="CAK9074497.1"/>
    </source>
</evidence>
<feature type="region of interest" description="Disordered" evidence="4">
    <location>
        <begin position="284"/>
        <end position="314"/>
    </location>
</feature>
<comment type="caution">
    <text evidence="6">The sequence shown here is derived from an EMBL/GenBank/DDBJ whole genome shotgun (WGS) entry which is preliminary data.</text>
</comment>
<evidence type="ECO:0000256" key="4">
    <source>
        <dbReference type="SAM" id="MobiDB-lite"/>
    </source>
</evidence>
<comment type="similarity">
    <text evidence="1">Belongs to the aspartyl/asparaginyl beta-hydroxylase family.</text>
</comment>
<keyword evidence="2" id="KW-0223">Dioxygenase</keyword>
<evidence type="ECO:0000256" key="3">
    <source>
        <dbReference type="ARBA" id="ARBA00023002"/>
    </source>
</evidence>
<feature type="compositionally biased region" description="Basic and acidic residues" evidence="4">
    <location>
        <begin position="107"/>
        <end position="118"/>
    </location>
</feature>
<name>A0ABP0PG61_9DINO</name>
<evidence type="ECO:0000259" key="5">
    <source>
        <dbReference type="Pfam" id="PF05118"/>
    </source>
</evidence>
<dbReference type="InterPro" id="IPR027443">
    <property type="entry name" value="IPNS-like_sf"/>
</dbReference>
<sequence>MAMGGSELQGTFHQRPMWTQRDATSLAQTTPFQRHAAAGLPSSAVPPPSKHSTSRRAPGATVQMDPAERQEYWSALKSMAPPSCDIRQVDRKRHEKAISYRFSSASPRERPGAPRESRSQGSLECRWSNGAPSIRREEYFEMAQPLVQFSPECSWHYEVMEQRKDAREYAKLVGRPTSDRPRVHGASPRRGPERPSSAKASSARAKSAQSPNPRLLPLARRSPVPPAPRKADVAASPITAPVPPGFDPREKMLSDLKVMVDELVKQKSVLEKLRENQMEIREARKEMRTGSPSRSPYVSTATGSPLSEPGTPGTFGRCTARRVIRSIASTEATHVAHFDILVKLPGELALIRPRQDHWPWSRIDMLGFWIGDGIFDRLRPSATADRFSRPESHDLLPNGVPWKRSRADDTEHGASRAMATSHGTGLGAVAWAPQVSADYDLFNQGSAVKYFEDLFYEPSGSQLKPSLNETQMEEVELLRHQAYANPVLALAGAQVLYMFAWFRSSGEILRANVASAAELFERSIFASPCQPENEFEVWHENACDIRWTHAILLYHWLSQTEPGWSPTAQLYARKSEDLFQGIKRVKRYSVAAEVWKSPAHINFNSIIFAGKPSRPVWNTQEVPLGRWLEEMHPIFKAELDAILEEPGDVFGQLMQLDPSREHLATPGGWDTLRIVRYHHWYDIFCQLAPETCELIKTRPEINECKFMNVNYVRLNPGTHLKPHYGNGPRLSAHLSVKAPEPMKAALTVADQRRLWVEGEAIVFDDTYPHMVSHWGEQPRYVILVWFCHPCDGGNPHNQTCPSE</sequence>
<evidence type="ECO:0000256" key="2">
    <source>
        <dbReference type="ARBA" id="ARBA00022964"/>
    </source>
</evidence>
<keyword evidence="3" id="KW-0560">Oxidoreductase</keyword>
<dbReference type="Proteomes" id="UP001642484">
    <property type="component" value="Unassembled WGS sequence"/>
</dbReference>
<feature type="domain" description="Aspartyl/asparaginy/proline hydroxylase" evidence="5">
    <location>
        <begin position="636"/>
        <end position="789"/>
    </location>
</feature>
<dbReference type="SUPFAM" id="SSF51197">
    <property type="entry name" value="Clavaminate synthase-like"/>
    <property type="match status" value="1"/>
</dbReference>
<feature type="compositionally biased region" description="Low complexity" evidence="4">
    <location>
        <begin position="197"/>
        <end position="208"/>
    </location>
</feature>
<dbReference type="InterPro" id="IPR007803">
    <property type="entry name" value="Asp/Arg/Pro-Hydrxlase"/>
</dbReference>
<dbReference type="Gene3D" id="2.60.120.330">
    <property type="entry name" value="B-lactam Antibiotic, Isopenicillin N Synthase, Chain"/>
    <property type="match status" value="1"/>
</dbReference>
<protein>
    <recommendedName>
        <fullName evidence="5">Aspartyl/asparaginy/proline hydroxylase domain-containing protein</fullName>
    </recommendedName>
</protein>
<feature type="region of interest" description="Disordered" evidence="4">
    <location>
        <begin position="99"/>
        <end position="127"/>
    </location>
</feature>
<dbReference type="Pfam" id="PF05118">
    <property type="entry name" value="Asp_Arg_Hydrox"/>
    <property type="match status" value="1"/>
</dbReference>
<feature type="compositionally biased region" description="Polar residues" evidence="4">
    <location>
        <begin position="21"/>
        <end position="32"/>
    </location>
</feature>
<proteinExistence type="inferred from homology"/>
<reference evidence="6 7" key="1">
    <citation type="submission" date="2024-02" db="EMBL/GenBank/DDBJ databases">
        <authorList>
            <person name="Chen Y."/>
            <person name="Shah S."/>
            <person name="Dougan E. K."/>
            <person name="Thang M."/>
            <person name="Chan C."/>
        </authorList>
    </citation>
    <scope>NUCLEOTIDE SEQUENCE [LARGE SCALE GENOMIC DNA]</scope>
</reference>
<evidence type="ECO:0000256" key="1">
    <source>
        <dbReference type="ARBA" id="ARBA00007730"/>
    </source>
</evidence>
<feature type="region of interest" description="Disordered" evidence="4">
    <location>
        <begin position="172"/>
        <end position="246"/>
    </location>
</feature>
<dbReference type="PANTHER" id="PTHR46332:SF5">
    <property type="entry name" value="ASPARTATE BETA-HYDROXYLASE DOMAIN CONTAINING 2"/>
    <property type="match status" value="1"/>
</dbReference>
<feature type="compositionally biased region" description="Polar residues" evidence="4">
    <location>
        <begin position="290"/>
        <end position="305"/>
    </location>
</feature>
<accession>A0ABP0PG61</accession>
<evidence type="ECO:0000313" key="7">
    <source>
        <dbReference type="Proteomes" id="UP001642484"/>
    </source>
</evidence>
<gene>
    <name evidence="6" type="ORF">CCMP2556_LOCUS36699</name>
</gene>
<dbReference type="InterPro" id="IPR051821">
    <property type="entry name" value="Asp/Asn_beta-hydroxylase"/>
</dbReference>
<keyword evidence="7" id="KW-1185">Reference proteome</keyword>